<sequence>MFSYDVVCAITCLLSCVRREEGFTLSSGKSSI</sequence>
<accession>A0A0E9WDE7</accession>
<dbReference type="AlphaFoldDB" id="A0A0E9WDE7"/>
<name>A0A0E9WDE7_ANGAN</name>
<protein>
    <submittedName>
        <fullName evidence="1">Uncharacterized protein</fullName>
    </submittedName>
</protein>
<reference evidence="1" key="1">
    <citation type="submission" date="2014-11" db="EMBL/GenBank/DDBJ databases">
        <authorList>
            <person name="Amaro Gonzalez C."/>
        </authorList>
    </citation>
    <scope>NUCLEOTIDE SEQUENCE</scope>
</reference>
<evidence type="ECO:0000313" key="1">
    <source>
        <dbReference type="EMBL" id="JAH88362.1"/>
    </source>
</evidence>
<reference evidence="1" key="2">
    <citation type="journal article" date="2015" name="Fish Shellfish Immunol.">
        <title>Early steps in the European eel (Anguilla anguilla)-Vibrio vulnificus interaction in the gills: Role of the RtxA13 toxin.</title>
        <authorList>
            <person name="Callol A."/>
            <person name="Pajuelo D."/>
            <person name="Ebbesson L."/>
            <person name="Teles M."/>
            <person name="MacKenzie S."/>
            <person name="Amaro C."/>
        </authorList>
    </citation>
    <scope>NUCLEOTIDE SEQUENCE</scope>
</reference>
<proteinExistence type="predicted"/>
<organism evidence="1">
    <name type="scientific">Anguilla anguilla</name>
    <name type="common">European freshwater eel</name>
    <name type="synonym">Muraena anguilla</name>
    <dbReference type="NCBI Taxonomy" id="7936"/>
    <lineage>
        <taxon>Eukaryota</taxon>
        <taxon>Metazoa</taxon>
        <taxon>Chordata</taxon>
        <taxon>Craniata</taxon>
        <taxon>Vertebrata</taxon>
        <taxon>Euteleostomi</taxon>
        <taxon>Actinopterygii</taxon>
        <taxon>Neopterygii</taxon>
        <taxon>Teleostei</taxon>
        <taxon>Anguilliformes</taxon>
        <taxon>Anguillidae</taxon>
        <taxon>Anguilla</taxon>
    </lineage>
</organism>
<dbReference type="EMBL" id="GBXM01020215">
    <property type="protein sequence ID" value="JAH88362.1"/>
    <property type="molecule type" value="Transcribed_RNA"/>
</dbReference>